<accession>A0AAV3PQ32</accession>
<keyword evidence="2" id="KW-1185">Reference proteome</keyword>
<dbReference type="EMBL" id="BAABME010018442">
    <property type="protein sequence ID" value="GAA0153839.1"/>
    <property type="molecule type" value="Genomic_DNA"/>
</dbReference>
<evidence type="ECO:0000313" key="2">
    <source>
        <dbReference type="Proteomes" id="UP001454036"/>
    </source>
</evidence>
<name>A0AAV3PQ32_LITER</name>
<gene>
    <name evidence="1" type="ORF">LIER_37747</name>
</gene>
<evidence type="ECO:0000313" key="1">
    <source>
        <dbReference type="EMBL" id="GAA0153839.1"/>
    </source>
</evidence>
<protein>
    <submittedName>
        <fullName evidence="1">Uncharacterized protein</fullName>
    </submittedName>
</protein>
<dbReference type="Proteomes" id="UP001454036">
    <property type="component" value="Unassembled WGS sequence"/>
</dbReference>
<sequence length="124" mass="13773">MHNYLLLFLAVNHDNVFNSVSASPVSPSHPVQNGNLATSSFVSISSLSPSVEVFVPRRSTRISHHPVHFQDYVCYGLSSPFASNNFSSPFCIYSSFVAYVLTNREATTYRQAVTDPRWSVAITK</sequence>
<proteinExistence type="predicted"/>
<comment type="caution">
    <text evidence="1">The sequence shown here is derived from an EMBL/GenBank/DDBJ whole genome shotgun (WGS) entry which is preliminary data.</text>
</comment>
<dbReference type="AlphaFoldDB" id="A0AAV3PQ32"/>
<organism evidence="1 2">
    <name type="scientific">Lithospermum erythrorhizon</name>
    <name type="common">Purple gromwell</name>
    <name type="synonym">Lithospermum officinale var. erythrorhizon</name>
    <dbReference type="NCBI Taxonomy" id="34254"/>
    <lineage>
        <taxon>Eukaryota</taxon>
        <taxon>Viridiplantae</taxon>
        <taxon>Streptophyta</taxon>
        <taxon>Embryophyta</taxon>
        <taxon>Tracheophyta</taxon>
        <taxon>Spermatophyta</taxon>
        <taxon>Magnoliopsida</taxon>
        <taxon>eudicotyledons</taxon>
        <taxon>Gunneridae</taxon>
        <taxon>Pentapetalae</taxon>
        <taxon>asterids</taxon>
        <taxon>lamiids</taxon>
        <taxon>Boraginales</taxon>
        <taxon>Boraginaceae</taxon>
        <taxon>Boraginoideae</taxon>
        <taxon>Lithospermeae</taxon>
        <taxon>Lithospermum</taxon>
    </lineage>
</organism>
<reference evidence="1 2" key="1">
    <citation type="submission" date="2024-01" db="EMBL/GenBank/DDBJ databases">
        <title>The complete chloroplast genome sequence of Lithospermum erythrorhizon: insights into the phylogenetic relationship among Boraginaceae species and the maternal lineages of purple gromwells.</title>
        <authorList>
            <person name="Okada T."/>
            <person name="Watanabe K."/>
        </authorList>
    </citation>
    <scope>NUCLEOTIDE SEQUENCE [LARGE SCALE GENOMIC DNA]</scope>
</reference>